<evidence type="ECO:0000313" key="1">
    <source>
        <dbReference type="EMBL" id="TFK60060.1"/>
    </source>
</evidence>
<dbReference type="Proteomes" id="UP000308600">
    <property type="component" value="Unassembled WGS sequence"/>
</dbReference>
<protein>
    <submittedName>
        <fullName evidence="1">Uncharacterized protein</fullName>
    </submittedName>
</protein>
<accession>A0ACD3A2Z0</accession>
<sequence>MASNHADNLTPRALTNVARLGMGQDHLITISHLQRLCGFTLTPLHTGQSPPTSLPFTLNIPSKTDLWSKPPSTHSANQPTFYHSLPLAKFAGAKVVVKFEPNVLYDQAGIAVLFPKRDSGSSVEGSRRWIKAGAEYEPTLGGLKKSVVVTRDWSDWSVADFRLQSPGGGGGIGVQRVEVSVERIKANEGGWGPSLLVKVNEEVIREVTWAYAQEEDGIEEVWVGVYGARPTEAEGDLKIEVEAFSVEVLE</sequence>
<name>A0ACD3A2Z0_9AGAR</name>
<dbReference type="EMBL" id="ML208838">
    <property type="protein sequence ID" value="TFK60060.1"/>
    <property type="molecule type" value="Genomic_DNA"/>
</dbReference>
<evidence type="ECO:0000313" key="2">
    <source>
        <dbReference type="Proteomes" id="UP000308600"/>
    </source>
</evidence>
<organism evidence="1 2">
    <name type="scientific">Pluteus cervinus</name>
    <dbReference type="NCBI Taxonomy" id="181527"/>
    <lineage>
        <taxon>Eukaryota</taxon>
        <taxon>Fungi</taxon>
        <taxon>Dikarya</taxon>
        <taxon>Basidiomycota</taxon>
        <taxon>Agaricomycotina</taxon>
        <taxon>Agaricomycetes</taxon>
        <taxon>Agaricomycetidae</taxon>
        <taxon>Agaricales</taxon>
        <taxon>Pluteineae</taxon>
        <taxon>Pluteaceae</taxon>
        <taxon>Pluteus</taxon>
    </lineage>
</organism>
<reference evidence="1 2" key="1">
    <citation type="journal article" date="2019" name="Nat. Ecol. Evol.">
        <title>Megaphylogeny resolves global patterns of mushroom evolution.</title>
        <authorList>
            <person name="Varga T."/>
            <person name="Krizsan K."/>
            <person name="Foldi C."/>
            <person name="Dima B."/>
            <person name="Sanchez-Garcia M."/>
            <person name="Sanchez-Ramirez S."/>
            <person name="Szollosi G.J."/>
            <person name="Szarkandi J.G."/>
            <person name="Papp V."/>
            <person name="Albert L."/>
            <person name="Andreopoulos W."/>
            <person name="Angelini C."/>
            <person name="Antonin V."/>
            <person name="Barry K.W."/>
            <person name="Bougher N.L."/>
            <person name="Buchanan P."/>
            <person name="Buyck B."/>
            <person name="Bense V."/>
            <person name="Catcheside P."/>
            <person name="Chovatia M."/>
            <person name="Cooper J."/>
            <person name="Damon W."/>
            <person name="Desjardin D."/>
            <person name="Finy P."/>
            <person name="Geml J."/>
            <person name="Haridas S."/>
            <person name="Hughes K."/>
            <person name="Justo A."/>
            <person name="Karasinski D."/>
            <person name="Kautmanova I."/>
            <person name="Kiss B."/>
            <person name="Kocsube S."/>
            <person name="Kotiranta H."/>
            <person name="LaButti K.M."/>
            <person name="Lechner B.E."/>
            <person name="Liimatainen K."/>
            <person name="Lipzen A."/>
            <person name="Lukacs Z."/>
            <person name="Mihaltcheva S."/>
            <person name="Morgado L.N."/>
            <person name="Niskanen T."/>
            <person name="Noordeloos M.E."/>
            <person name="Ohm R.A."/>
            <person name="Ortiz-Santana B."/>
            <person name="Ovrebo C."/>
            <person name="Racz N."/>
            <person name="Riley R."/>
            <person name="Savchenko A."/>
            <person name="Shiryaev A."/>
            <person name="Soop K."/>
            <person name="Spirin V."/>
            <person name="Szebenyi C."/>
            <person name="Tomsovsky M."/>
            <person name="Tulloss R.E."/>
            <person name="Uehling J."/>
            <person name="Grigoriev I.V."/>
            <person name="Vagvolgyi C."/>
            <person name="Papp T."/>
            <person name="Martin F.M."/>
            <person name="Miettinen O."/>
            <person name="Hibbett D.S."/>
            <person name="Nagy L.G."/>
        </authorList>
    </citation>
    <scope>NUCLEOTIDE SEQUENCE [LARGE SCALE GENOMIC DNA]</scope>
    <source>
        <strain evidence="1 2">NL-1719</strain>
    </source>
</reference>
<keyword evidence="2" id="KW-1185">Reference proteome</keyword>
<proteinExistence type="predicted"/>
<gene>
    <name evidence="1" type="ORF">BDN72DRAFT_905297</name>
</gene>